<dbReference type="Proteomes" id="UP000792457">
    <property type="component" value="Unassembled WGS sequence"/>
</dbReference>
<dbReference type="AlphaFoldDB" id="A0A8K0NVC0"/>
<comment type="caution">
    <text evidence="1">The sequence shown here is derived from an EMBL/GenBank/DDBJ whole genome shotgun (WGS) entry which is preliminary data.</text>
</comment>
<reference evidence="1" key="1">
    <citation type="submission" date="2013-04" db="EMBL/GenBank/DDBJ databases">
        <authorList>
            <person name="Qu J."/>
            <person name="Murali S.C."/>
            <person name="Bandaranaike D."/>
            <person name="Bellair M."/>
            <person name="Blankenburg K."/>
            <person name="Chao H."/>
            <person name="Dinh H."/>
            <person name="Doddapaneni H."/>
            <person name="Downs B."/>
            <person name="Dugan-Rocha S."/>
            <person name="Elkadiri S."/>
            <person name="Gnanaolivu R.D."/>
            <person name="Hernandez B."/>
            <person name="Javaid M."/>
            <person name="Jayaseelan J.C."/>
            <person name="Lee S."/>
            <person name="Li M."/>
            <person name="Ming W."/>
            <person name="Munidasa M."/>
            <person name="Muniz J."/>
            <person name="Nguyen L."/>
            <person name="Ongeri F."/>
            <person name="Osuji N."/>
            <person name="Pu L.-L."/>
            <person name="Puazo M."/>
            <person name="Qu C."/>
            <person name="Quiroz J."/>
            <person name="Raj R."/>
            <person name="Weissenberger G."/>
            <person name="Xin Y."/>
            <person name="Zou X."/>
            <person name="Han Y."/>
            <person name="Richards S."/>
            <person name="Worley K."/>
            <person name="Muzny D."/>
            <person name="Gibbs R."/>
        </authorList>
    </citation>
    <scope>NUCLEOTIDE SEQUENCE</scope>
    <source>
        <strain evidence="1">Sampled in the wild</strain>
    </source>
</reference>
<name>A0A8K0NVC0_LADFU</name>
<gene>
    <name evidence="1" type="ORF">J437_LFUL005971</name>
</gene>
<organism evidence="1 2">
    <name type="scientific">Ladona fulva</name>
    <name type="common">Scarce chaser dragonfly</name>
    <name type="synonym">Libellula fulva</name>
    <dbReference type="NCBI Taxonomy" id="123851"/>
    <lineage>
        <taxon>Eukaryota</taxon>
        <taxon>Metazoa</taxon>
        <taxon>Ecdysozoa</taxon>
        <taxon>Arthropoda</taxon>
        <taxon>Hexapoda</taxon>
        <taxon>Insecta</taxon>
        <taxon>Pterygota</taxon>
        <taxon>Palaeoptera</taxon>
        <taxon>Odonata</taxon>
        <taxon>Epiprocta</taxon>
        <taxon>Anisoptera</taxon>
        <taxon>Libelluloidea</taxon>
        <taxon>Libellulidae</taxon>
        <taxon>Ladona</taxon>
    </lineage>
</organism>
<evidence type="ECO:0000313" key="1">
    <source>
        <dbReference type="EMBL" id="KAG8225935.1"/>
    </source>
</evidence>
<reference evidence="1" key="2">
    <citation type="submission" date="2017-10" db="EMBL/GenBank/DDBJ databases">
        <title>Ladona fulva Genome sequencing and assembly.</title>
        <authorList>
            <person name="Murali S."/>
            <person name="Richards S."/>
            <person name="Bandaranaike D."/>
            <person name="Bellair M."/>
            <person name="Blankenburg K."/>
            <person name="Chao H."/>
            <person name="Dinh H."/>
            <person name="Doddapaneni H."/>
            <person name="Dugan-Rocha S."/>
            <person name="Elkadiri S."/>
            <person name="Gnanaolivu R."/>
            <person name="Hernandez B."/>
            <person name="Skinner E."/>
            <person name="Javaid M."/>
            <person name="Lee S."/>
            <person name="Li M."/>
            <person name="Ming W."/>
            <person name="Munidasa M."/>
            <person name="Muniz J."/>
            <person name="Nguyen L."/>
            <person name="Hughes D."/>
            <person name="Osuji N."/>
            <person name="Pu L.-L."/>
            <person name="Puazo M."/>
            <person name="Qu C."/>
            <person name="Quiroz J."/>
            <person name="Raj R."/>
            <person name="Weissenberger G."/>
            <person name="Xin Y."/>
            <person name="Zou X."/>
            <person name="Han Y."/>
            <person name="Worley K."/>
            <person name="Muzny D."/>
            <person name="Gibbs R."/>
        </authorList>
    </citation>
    <scope>NUCLEOTIDE SEQUENCE</scope>
    <source>
        <strain evidence="1">Sampled in the wild</strain>
    </source>
</reference>
<dbReference type="OrthoDB" id="414982at2759"/>
<protein>
    <submittedName>
        <fullName evidence="1">Uncharacterized protein</fullName>
    </submittedName>
</protein>
<sequence>MYRPELKLFNISKIVFMVTLRDIARRIISTWKIIIPRRNQIRSPIMMLIINIDGPYLDHSRMLISDDYSQSLHDEHSDFPLCPENKIPPGGKHIKLLTTLENKEKYVILYVNFKQAIYLGLNIQKDS</sequence>
<keyword evidence="2" id="KW-1185">Reference proteome</keyword>
<accession>A0A8K0NVC0</accession>
<dbReference type="EMBL" id="KZ308259">
    <property type="protein sequence ID" value="KAG8225935.1"/>
    <property type="molecule type" value="Genomic_DNA"/>
</dbReference>
<proteinExistence type="predicted"/>
<evidence type="ECO:0000313" key="2">
    <source>
        <dbReference type="Proteomes" id="UP000792457"/>
    </source>
</evidence>